<dbReference type="InterPro" id="IPR016024">
    <property type="entry name" value="ARM-type_fold"/>
</dbReference>
<dbReference type="EMBL" id="GL377636">
    <property type="protein sequence ID" value="EFJ12889.1"/>
    <property type="molecule type" value="Genomic_DNA"/>
</dbReference>
<dbReference type="Gene3D" id="1.25.10.10">
    <property type="entry name" value="Leucine-rich Repeat Variant"/>
    <property type="match status" value="1"/>
</dbReference>
<feature type="domain" description="Proteasome activator Blm10 middle HEAT repeats region" evidence="10">
    <location>
        <begin position="316"/>
        <end position="510"/>
    </location>
</feature>
<comment type="similarity">
    <text evidence="3">Belongs to the BLM10 family.</text>
</comment>
<evidence type="ECO:0000313" key="12">
    <source>
        <dbReference type="EMBL" id="EFJ12889.1"/>
    </source>
</evidence>
<dbReference type="InParanoid" id="D8SRN0"/>
<evidence type="ECO:0000256" key="1">
    <source>
        <dbReference type="ARBA" id="ARBA00004324"/>
    </source>
</evidence>
<organism evidence="13">
    <name type="scientific">Selaginella moellendorffii</name>
    <name type="common">Spikemoss</name>
    <dbReference type="NCBI Taxonomy" id="88036"/>
    <lineage>
        <taxon>Eukaryota</taxon>
        <taxon>Viridiplantae</taxon>
        <taxon>Streptophyta</taxon>
        <taxon>Embryophyta</taxon>
        <taxon>Tracheophyta</taxon>
        <taxon>Lycopodiopsida</taxon>
        <taxon>Selaginellales</taxon>
        <taxon>Selaginellaceae</taxon>
        <taxon>Selaginella</taxon>
    </lineage>
</organism>
<gene>
    <name evidence="12" type="ORF">SELMODRAFT_182110</name>
</gene>
<dbReference type="eggNOG" id="KOG1851">
    <property type="taxonomic scope" value="Eukaryota"/>
</dbReference>
<dbReference type="Proteomes" id="UP000001514">
    <property type="component" value="Unassembled WGS sequence"/>
</dbReference>
<dbReference type="Pfam" id="PF16507">
    <property type="entry name" value="HEAT_PSME4_mid"/>
    <property type="match status" value="2"/>
</dbReference>
<evidence type="ECO:0000259" key="10">
    <source>
        <dbReference type="Pfam" id="PF16507"/>
    </source>
</evidence>
<name>D8SRN0_SELML</name>
<reference evidence="12 13" key="1">
    <citation type="journal article" date="2011" name="Science">
        <title>The Selaginella genome identifies genetic changes associated with the evolution of vascular plants.</title>
        <authorList>
            <person name="Banks J.A."/>
            <person name="Nishiyama T."/>
            <person name="Hasebe M."/>
            <person name="Bowman J.L."/>
            <person name="Gribskov M."/>
            <person name="dePamphilis C."/>
            <person name="Albert V.A."/>
            <person name="Aono N."/>
            <person name="Aoyama T."/>
            <person name="Ambrose B.A."/>
            <person name="Ashton N.W."/>
            <person name="Axtell M.J."/>
            <person name="Barker E."/>
            <person name="Barker M.S."/>
            <person name="Bennetzen J.L."/>
            <person name="Bonawitz N.D."/>
            <person name="Chapple C."/>
            <person name="Cheng C."/>
            <person name="Correa L.G."/>
            <person name="Dacre M."/>
            <person name="DeBarry J."/>
            <person name="Dreyer I."/>
            <person name="Elias M."/>
            <person name="Engstrom E.M."/>
            <person name="Estelle M."/>
            <person name="Feng L."/>
            <person name="Finet C."/>
            <person name="Floyd S.K."/>
            <person name="Frommer W.B."/>
            <person name="Fujita T."/>
            <person name="Gramzow L."/>
            <person name="Gutensohn M."/>
            <person name="Harholt J."/>
            <person name="Hattori M."/>
            <person name="Heyl A."/>
            <person name="Hirai T."/>
            <person name="Hiwatashi Y."/>
            <person name="Ishikawa M."/>
            <person name="Iwata M."/>
            <person name="Karol K.G."/>
            <person name="Koehler B."/>
            <person name="Kolukisaoglu U."/>
            <person name="Kubo M."/>
            <person name="Kurata T."/>
            <person name="Lalonde S."/>
            <person name="Li K."/>
            <person name="Li Y."/>
            <person name="Litt A."/>
            <person name="Lyons E."/>
            <person name="Manning G."/>
            <person name="Maruyama T."/>
            <person name="Michael T.P."/>
            <person name="Mikami K."/>
            <person name="Miyazaki S."/>
            <person name="Morinaga S."/>
            <person name="Murata T."/>
            <person name="Mueller-Roeber B."/>
            <person name="Nelson D.R."/>
            <person name="Obara M."/>
            <person name="Oguri Y."/>
            <person name="Olmstead R.G."/>
            <person name="Onodera N."/>
            <person name="Petersen B.L."/>
            <person name="Pils B."/>
            <person name="Prigge M."/>
            <person name="Rensing S.A."/>
            <person name="Riano-Pachon D.M."/>
            <person name="Roberts A.W."/>
            <person name="Sato Y."/>
            <person name="Scheller H.V."/>
            <person name="Schulz B."/>
            <person name="Schulz C."/>
            <person name="Shakirov E.V."/>
            <person name="Shibagaki N."/>
            <person name="Shinohara N."/>
            <person name="Shippen D.E."/>
            <person name="Soerensen I."/>
            <person name="Sotooka R."/>
            <person name="Sugimoto N."/>
            <person name="Sugita M."/>
            <person name="Sumikawa N."/>
            <person name="Tanurdzic M."/>
            <person name="Theissen G."/>
            <person name="Ulvskov P."/>
            <person name="Wakazuki S."/>
            <person name="Weng J.K."/>
            <person name="Willats W.W."/>
            <person name="Wipf D."/>
            <person name="Wolf P.G."/>
            <person name="Yang L."/>
            <person name="Zimmer A.D."/>
            <person name="Zhu Q."/>
            <person name="Mitros T."/>
            <person name="Hellsten U."/>
            <person name="Loque D."/>
            <person name="Otillar R."/>
            <person name="Salamov A."/>
            <person name="Schmutz J."/>
            <person name="Shapiro H."/>
            <person name="Lindquist E."/>
            <person name="Lucas S."/>
            <person name="Rokhsar D."/>
            <person name="Grigoriev I.V."/>
        </authorList>
    </citation>
    <scope>NUCLEOTIDE SEQUENCE [LARGE SCALE GENOMIC DNA]</scope>
</reference>
<evidence type="ECO:0000256" key="6">
    <source>
        <dbReference type="ARBA" id="ARBA00022763"/>
    </source>
</evidence>
<evidence type="ECO:0000259" key="9">
    <source>
        <dbReference type="Pfam" id="PF11919"/>
    </source>
</evidence>
<dbReference type="GO" id="GO:0006281">
    <property type="term" value="P:DNA repair"/>
    <property type="evidence" value="ECO:0007669"/>
    <property type="project" value="UniProtKB-KW"/>
</dbReference>
<evidence type="ECO:0008006" key="14">
    <source>
        <dbReference type="Google" id="ProtNLM"/>
    </source>
</evidence>
<dbReference type="GO" id="GO:0070628">
    <property type="term" value="F:proteasome binding"/>
    <property type="evidence" value="ECO:0000318"/>
    <property type="project" value="GO_Central"/>
</dbReference>
<dbReference type="GO" id="GO:0016607">
    <property type="term" value="C:nuclear speck"/>
    <property type="evidence" value="ECO:0007669"/>
    <property type="project" value="UniProtKB-SubCell"/>
</dbReference>
<feature type="domain" description="Proteasome activator complex subunit 4 C-terminal" evidence="9">
    <location>
        <begin position="1683"/>
        <end position="1771"/>
    </location>
</feature>
<dbReference type="PANTHER" id="PTHR32170">
    <property type="entry name" value="PROTEASOME ACTIVATOR COMPLEX SUBUNIT 4"/>
    <property type="match status" value="1"/>
</dbReference>
<evidence type="ECO:0000313" key="13">
    <source>
        <dbReference type="Proteomes" id="UP000001514"/>
    </source>
</evidence>
<dbReference type="GO" id="GO:0005829">
    <property type="term" value="C:cytosol"/>
    <property type="evidence" value="ECO:0000318"/>
    <property type="project" value="GO_Central"/>
</dbReference>
<keyword evidence="7" id="KW-0234">DNA repair</keyword>
<dbReference type="InterPro" id="IPR021843">
    <property type="entry name" value="PSME4_C"/>
</dbReference>
<dbReference type="GO" id="GO:0005634">
    <property type="term" value="C:nucleus"/>
    <property type="evidence" value="ECO:0000318"/>
    <property type="project" value="GO_Central"/>
</dbReference>
<keyword evidence="8" id="KW-0539">Nucleus</keyword>
<keyword evidence="5" id="KW-0677">Repeat</keyword>
<evidence type="ECO:0000256" key="7">
    <source>
        <dbReference type="ARBA" id="ARBA00023204"/>
    </source>
</evidence>
<dbReference type="InterPro" id="IPR032430">
    <property type="entry name" value="Blm10_mid"/>
</dbReference>
<dbReference type="InterPro" id="IPR011989">
    <property type="entry name" value="ARM-like"/>
</dbReference>
<feature type="domain" description="Proteasome activator complex subunit 4-like HEAT repeat-like" evidence="11">
    <location>
        <begin position="1247"/>
        <end position="1351"/>
    </location>
</feature>
<evidence type="ECO:0000256" key="8">
    <source>
        <dbReference type="ARBA" id="ARBA00023242"/>
    </source>
</evidence>
<dbReference type="SUPFAM" id="SSF48371">
    <property type="entry name" value="ARM repeat"/>
    <property type="match status" value="2"/>
</dbReference>
<dbReference type="PANTHER" id="PTHR32170:SF3">
    <property type="entry name" value="PROTEASOME ACTIVATOR COMPLEX SUBUNIT 4"/>
    <property type="match status" value="1"/>
</dbReference>
<feature type="domain" description="Proteasome activator Blm10 middle HEAT repeats region" evidence="10">
    <location>
        <begin position="525"/>
        <end position="825"/>
    </location>
</feature>
<dbReference type="KEGG" id="smo:SELMODRAFT_182110"/>
<dbReference type="InterPro" id="IPR035309">
    <property type="entry name" value="PSME4"/>
</dbReference>
<dbReference type="Gramene" id="EFJ12889">
    <property type="protein sequence ID" value="EFJ12889"/>
    <property type="gene ID" value="SELMODRAFT_182110"/>
</dbReference>
<evidence type="ECO:0000256" key="4">
    <source>
        <dbReference type="ARBA" id="ARBA00022490"/>
    </source>
</evidence>
<evidence type="ECO:0000259" key="11">
    <source>
        <dbReference type="Pfam" id="PF23096"/>
    </source>
</evidence>
<accession>D8SRN0</accession>
<keyword evidence="6" id="KW-0227">DNA damage</keyword>
<evidence type="ECO:0000256" key="2">
    <source>
        <dbReference type="ARBA" id="ARBA00004496"/>
    </source>
</evidence>
<keyword evidence="4" id="KW-0963">Cytoplasm</keyword>
<dbReference type="GO" id="GO:0010499">
    <property type="term" value="P:proteasomal ubiquitin-independent protein catabolic process"/>
    <property type="evidence" value="ECO:0000318"/>
    <property type="project" value="GO_Central"/>
</dbReference>
<dbReference type="InterPro" id="IPR055455">
    <property type="entry name" value="HEAT_PSME4"/>
</dbReference>
<dbReference type="STRING" id="88036.D8SRN0"/>
<proteinExistence type="inferred from homology"/>
<sequence>MAKECPDDAAAPPKTSLYNRWLPAIVAERIGEEEGRFHQLALKLKEEWEPGNSASAVRTTRFIYLIQSFLKALSTVAVEDVQLVANIGLEVLLEGTINLQAQTRWAICLTRIFRKYRKKLSLSLDWRPFYKIFVNTHFKRQEFYSGLGTNSEHATNFVVLLKCCRYYFSAGSATEIWNEFRPCFDHPCRISCLEALGFLGLFIPLKSQHSLSEPYVFTVDWVAECLDLWQRIPSCQFWSSQWGSLIGRCITSLDMNWEPFMPVIFSHLLNSFRVPVGRSSAHPPINWSIHSFPPGINVSLSKTAAKSIVRTSSSFRKLVDYLEPYYHPSNGGHWSDSLEHFMTFLVRCFSKRMERECNTQKKTRQVLGADERASFVKEVLRLVERGQYSKSDRLSHACAKAVSNLAYIEPALALNVAVSSFETAMVSITATHQLELAIKTLALCTRPILLFYQRETASNKEDQLTAGPAVRYRDALLGSMFKTIPGLDANDPLKTLATMQLYCSVLSSVSNLQDPDHNGIFPIDWEKWTFQFLDQLFSLLLSLEPGSQSSLSTETNTNDGFLVESGSYFYPLLALLFGKLPEHIFKLVLVRIKKFLTGNILPGAADEMATLCFAAVERDSSTAISMLLEPIMKDLLSTLGETPSTGYCKNGETSDFSSKATLSSALEQRATYQLNVLASTIAAGDATILNYKTILKDLIQVAFNAPSCKVNDAGKLLLKFLIRRLVCYFPVSSWNICVSRLPASDELDIWIGTKDKNEFDSARPSWHIPSADEIMFVEELVDFHMHGALSNLQRFPEKGLQKNTGQEKDYLRVTLLRVDAVLQGLGSSLPDFQKVEHSYTVVGLSGVPIGDSSLRSDIAMILHKACGYLLANKGDESAILKPLISVMNAIVNSGGVENGYWHQARNDWDAERLNLTEPAANFLTSNDTKCLRRPLWLVHQRAYIQHVWRSAETEYYDYYVSPTNSLPPALESLSNDLVSISLHRYKAIRSYAAAVLGLLMHRFFFLPQTILPLLVTHLNNPNATEESTLGACAILKTRTVIRSMMEVRLTSIVICLCVNVFAHHDSTKAQNAINKLFIAFNWYFGGSPVQVTPNIEDTIMDIKSFATGASSSVHWRYNLMAQGLLLFLTLAPFFESGKKNLNLVRNGYEHFLGKLTSDLPTVRRLSVRAVLLLLGAESDKMQGHELNGSITIGQQLLSESFGERVVELLALDHHYTEDDGIHVPQSMSDVGLVYLLPTYMCDWPSTRSWESKSLGVAFSKASAKLFEELTRKYGQIVLDILRRPLEDAVSTVDERGKQCAAAEIIGGVIRTEAACVEAAWDDWLSALLRKALKKTTLECAPEWVACIRYATSGSQGSALRFKVLECLGKLLGSHASSSLAAKRFNFLTAALLEVQSKDMLSDEVSFQVMLLDEILEYTGHSTAQVRKAIGTLACVLSAGLRECGHEVPLDGSTSLGRFIRRTEPEARKILNVHENVEGDVSKRDKKAVKDMETVSDIDLSASFFTPLVVQVFYFLLACMYSGRFNILSDLVVELVHPLLLLQDTSEKDLTHLARSALRYLKWQLFPTSHLAELVSRLLKAASEDNWRVRVASISFLQPFMYRHSFLLNHSLWQLLWNKVTESLCDPQLEVGVREMSSTAAAGMMRGAESSVVQSFREQALATTRSILKSGKPKLPDGLAVPVVHGAVLALTACILSVPYDIPRYSSQETLTRCDLYRISWLPEMVTTITYFSHYPWPIRATVTKAIGEFRRTHSDTWEIQKEQFTEEQLEVVCFTFLLLL</sequence>
<dbReference type="Pfam" id="PF23096">
    <property type="entry name" value="HEAT_PSME4"/>
    <property type="match status" value="1"/>
</dbReference>
<evidence type="ECO:0000256" key="3">
    <source>
        <dbReference type="ARBA" id="ARBA00005739"/>
    </source>
</evidence>
<evidence type="ECO:0000256" key="5">
    <source>
        <dbReference type="ARBA" id="ARBA00022737"/>
    </source>
</evidence>
<dbReference type="GO" id="GO:0016504">
    <property type="term" value="F:peptidase activator activity"/>
    <property type="evidence" value="ECO:0000318"/>
    <property type="project" value="GO_Central"/>
</dbReference>
<dbReference type="Pfam" id="PF11919">
    <property type="entry name" value="PSME4_C"/>
    <property type="match status" value="1"/>
</dbReference>
<keyword evidence="13" id="KW-1185">Reference proteome</keyword>
<comment type="subcellular location">
    <subcellularLocation>
        <location evidence="2">Cytoplasm</location>
    </subcellularLocation>
    <subcellularLocation>
        <location evidence="1">Nucleus speckle</location>
    </subcellularLocation>
</comment>
<dbReference type="HOGENOM" id="CLU_000772_3_0_1"/>
<protein>
    <recommendedName>
        <fullName evidence="14">Proteasome activator subunit 4</fullName>
    </recommendedName>
</protein>